<accession>A0ACC7LFF4</accession>
<proteinExistence type="predicted"/>
<dbReference type="Proteomes" id="UP001595191">
    <property type="component" value="Unassembled WGS sequence"/>
</dbReference>
<evidence type="ECO:0000313" key="2">
    <source>
        <dbReference type="Proteomes" id="UP001595191"/>
    </source>
</evidence>
<reference evidence="1" key="1">
    <citation type="submission" date="2024-09" db="EMBL/GenBank/DDBJ databases">
        <authorList>
            <person name="Liu J."/>
        </authorList>
    </citation>
    <scope>NUCLEOTIDE SEQUENCE</scope>
    <source>
        <strain evidence="1">NBU2967</strain>
    </source>
</reference>
<evidence type="ECO:0000313" key="1">
    <source>
        <dbReference type="EMBL" id="MFH6602167.1"/>
    </source>
</evidence>
<organism evidence="1 2">
    <name type="scientific">Meishania litoralis</name>
    <dbReference type="NCBI Taxonomy" id="3434685"/>
    <lineage>
        <taxon>Bacteria</taxon>
        <taxon>Pseudomonadati</taxon>
        <taxon>Bacteroidota</taxon>
        <taxon>Flavobacteriia</taxon>
        <taxon>Flavobacteriales</taxon>
        <taxon>Flavobacteriaceae</taxon>
        <taxon>Meishania</taxon>
    </lineage>
</organism>
<keyword evidence="2" id="KW-1185">Reference proteome</keyword>
<protein>
    <submittedName>
        <fullName evidence="1">Uncharacterized protein</fullName>
    </submittedName>
</protein>
<name>A0ACC7LFF4_9FLAO</name>
<comment type="caution">
    <text evidence="1">The sequence shown here is derived from an EMBL/GenBank/DDBJ whole genome shotgun (WGS) entry which is preliminary data.</text>
</comment>
<sequence length="43" mass="5137">MKTLYFKLKNRLEREDTIAALSCLVIAMTIFFIMKVLYREIPL</sequence>
<dbReference type="EMBL" id="JBHFPV010000001">
    <property type="protein sequence ID" value="MFH6602167.1"/>
    <property type="molecule type" value="Genomic_DNA"/>
</dbReference>
<gene>
    <name evidence="1" type="ORF">ACEZ3G_01670</name>
</gene>